<dbReference type="GO" id="GO:0009881">
    <property type="term" value="F:photoreceptor activity"/>
    <property type="evidence" value="ECO:0007669"/>
    <property type="project" value="UniProtKB-KW"/>
</dbReference>
<keyword evidence="3" id="KW-0600">Photoreceptor protein</keyword>
<proteinExistence type="inferred from homology"/>
<keyword evidence="13" id="KW-0807">Transducer</keyword>
<feature type="transmembrane region" description="Helical" evidence="16">
    <location>
        <begin position="45"/>
        <end position="70"/>
    </location>
</feature>
<dbReference type="PROSITE" id="PS50262">
    <property type="entry name" value="G_PROTEIN_RECEP_F1_2"/>
    <property type="match status" value="1"/>
</dbReference>
<keyword evidence="7 16" id="KW-1133">Transmembrane helix</keyword>
<dbReference type="Pfam" id="PF00001">
    <property type="entry name" value="7tm_1"/>
    <property type="match status" value="1"/>
</dbReference>
<evidence type="ECO:0000313" key="18">
    <source>
        <dbReference type="EMBL" id="CAH1715260.1"/>
    </source>
</evidence>
<evidence type="ECO:0000256" key="12">
    <source>
        <dbReference type="ARBA" id="ARBA00023180"/>
    </source>
</evidence>
<dbReference type="InterPro" id="IPR017452">
    <property type="entry name" value="GPCR_Rhodpsn_7TM"/>
</dbReference>
<evidence type="ECO:0000259" key="17">
    <source>
        <dbReference type="PROSITE" id="PS50262"/>
    </source>
</evidence>
<evidence type="ECO:0000256" key="1">
    <source>
        <dbReference type="ARBA" id="ARBA00004141"/>
    </source>
</evidence>
<dbReference type="GO" id="GO:0004930">
    <property type="term" value="F:G protein-coupled receptor activity"/>
    <property type="evidence" value="ECO:0007669"/>
    <property type="project" value="UniProtKB-KW"/>
</dbReference>
<keyword evidence="11" id="KW-0675">Receptor</keyword>
<dbReference type="EMBL" id="OU895877">
    <property type="protein sequence ID" value="CAH1715260.1"/>
    <property type="molecule type" value="Genomic_DNA"/>
</dbReference>
<evidence type="ECO:0000256" key="8">
    <source>
        <dbReference type="ARBA" id="ARBA00022991"/>
    </source>
</evidence>
<evidence type="ECO:0000256" key="16">
    <source>
        <dbReference type="SAM" id="Phobius"/>
    </source>
</evidence>
<dbReference type="PANTHER" id="PTHR24240">
    <property type="entry name" value="OPSIN"/>
    <property type="match status" value="1"/>
</dbReference>
<dbReference type="OrthoDB" id="8174403at2759"/>
<dbReference type="InterPro" id="IPR050125">
    <property type="entry name" value="GPCR_opsins"/>
</dbReference>
<keyword evidence="12" id="KW-0325">Glycoprotein</keyword>
<dbReference type="AlphaFoldDB" id="A0A9P0IRT3"/>
<keyword evidence="5 16" id="KW-0812">Transmembrane</keyword>
<keyword evidence="8" id="KW-0157">Chromophore</keyword>
<name>A0A9P0IRT3_9DIPT</name>
<comment type="similarity">
    <text evidence="2">Belongs to the G-protein coupled receptor 1 family.</text>
</comment>
<accession>A0A9P0IRT3</accession>
<evidence type="ECO:0000256" key="5">
    <source>
        <dbReference type="ARBA" id="ARBA00022692"/>
    </source>
</evidence>
<evidence type="ECO:0000256" key="10">
    <source>
        <dbReference type="ARBA" id="ARBA00023136"/>
    </source>
</evidence>
<evidence type="ECO:0000256" key="11">
    <source>
        <dbReference type="ARBA" id="ARBA00023170"/>
    </source>
</evidence>
<keyword evidence="19" id="KW-1185">Reference proteome</keyword>
<protein>
    <recommendedName>
        <fullName evidence="17">G-protein coupled receptors family 1 profile domain-containing protein</fullName>
    </recommendedName>
</protein>
<feature type="transmembrane region" description="Helical" evidence="16">
    <location>
        <begin position="91"/>
        <end position="123"/>
    </location>
</feature>
<keyword evidence="6" id="KW-0681">Retinal protein</keyword>
<dbReference type="GO" id="GO:0007601">
    <property type="term" value="P:visual perception"/>
    <property type="evidence" value="ECO:0007669"/>
    <property type="project" value="UniProtKB-KW"/>
</dbReference>
<dbReference type="InterPro" id="IPR027430">
    <property type="entry name" value="Retinal_BS"/>
</dbReference>
<keyword evidence="9" id="KW-0297">G-protein coupled receptor</keyword>
<comment type="subcellular location">
    <subcellularLocation>
        <location evidence="1">Membrane</location>
        <topology evidence="1">Multi-pass membrane protein</topology>
    </subcellularLocation>
</comment>
<dbReference type="Gene3D" id="1.20.1070.10">
    <property type="entry name" value="Rhodopsin 7-helix transmembrane proteins"/>
    <property type="match status" value="1"/>
</dbReference>
<evidence type="ECO:0000256" key="9">
    <source>
        <dbReference type="ARBA" id="ARBA00023040"/>
    </source>
</evidence>
<dbReference type="GO" id="GO:0016020">
    <property type="term" value="C:membrane"/>
    <property type="evidence" value="ECO:0007669"/>
    <property type="project" value="UniProtKB-SubCell"/>
</dbReference>
<feature type="region of interest" description="Disordered" evidence="15">
    <location>
        <begin position="174"/>
        <end position="211"/>
    </location>
</feature>
<keyword evidence="14" id="KW-0844">Vision</keyword>
<evidence type="ECO:0000256" key="3">
    <source>
        <dbReference type="ARBA" id="ARBA00022543"/>
    </source>
</evidence>
<evidence type="ECO:0000313" key="19">
    <source>
        <dbReference type="Proteomes" id="UP001153620"/>
    </source>
</evidence>
<gene>
    <name evidence="18" type="ORF">CHIRRI_LOCUS3801</name>
</gene>
<dbReference type="InterPro" id="IPR000276">
    <property type="entry name" value="GPCR_Rhodpsn"/>
</dbReference>
<evidence type="ECO:0000256" key="7">
    <source>
        <dbReference type="ARBA" id="ARBA00022989"/>
    </source>
</evidence>
<feature type="compositionally biased region" description="Basic and acidic residues" evidence="15">
    <location>
        <begin position="191"/>
        <end position="210"/>
    </location>
</feature>
<organism evidence="18 19">
    <name type="scientific">Chironomus riparius</name>
    <dbReference type="NCBI Taxonomy" id="315576"/>
    <lineage>
        <taxon>Eukaryota</taxon>
        <taxon>Metazoa</taxon>
        <taxon>Ecdysozoa</taxon>
        <taxon>Arthropoda</taxon>
        <taxon>Hexapoda</taxon>
        <taxon>Insecta</taxon>
        <taxon>Pterygota</taxon>
        <taxon>Neoptera</taxon>
        <taxon>Endopterygota</taxon>
        <taxon>Diptera</taxon>
        <taxon>Nematocera</taxon>
        <taxon>Chironomoidea</taxon>
        <taxon>Chironomidae</taxon>
        <taxon>Chironominae</taxon>
        <taxon>Chironomus</taxon>
    </lineage>
</organism>
<keyword evidence="4" id="KW-0716">Sensory transduction</keyword>
<evidence type="ECO:0000256" key="2">
    <source>
        <dbReference type="ARBA" id="ARBA00010663"/>
    </source>
</evidence>
<feature type="transmembrane region" description="Helical" evidence="16">
    <location>
        <begin position="7"/>
        <end position="25"/>
    </location>
</feature>
<evidence type="ECO:0000256" key="13">
    <source>
        <dbReference type="ARBA" id="ARBA00023224"/>
    </source>
</evidence>
<sequence length="227" mass="25817">MNKTKTHYLFPVLPFLEIWGVSGYIPEGFLTACSFDYLDTSPSNYWFIFVYAMVAFFLPLSIISYCYFHILHVVVSAKKIQSSKEKNKTEIRLAAVVMGIIGLWMFAWSPYCIVSLIGIFGYADNISPLGSMIPAIMAKTAACIDPYLYAVTHPRFRTELNQLFCKSQEEPTSNFQTSYYSRGPSRRRGKNKESVKIGNNKERPPLERAESSFCEESTVSMEVPVKC</sequence>
<dbReference type="PROSITE" id="PS00238">
    <property type="entry name" value="OPSIN"/>
    <property type="match status" value="1"/>
</dbReference>
<evidence type="ECO:0000256" key="6">
    <source>
        <dbReference type="ARBA" id="ARBA00022925"/>
    </source>
</evidence>
<evidence type="ECO:0000256" key="15">
    <source>
        <dbReference type="SAM" id="MobiDB-lite"/>
    </source>
</evidence>
<dbReference type="SUPFAM" id="SSF81321">
    <property type="entry name" value="Family A G protein-coupled receptor-like"/>
    <property type="match status" value="1"/>
</dbReference>
<reference evidence="18" key="1">
    <citation type="submission" date="2022-01" db="EMBL/GenBank/DDBJ databases">
        <authorList>
            <person name="King R."/>
        </authorList>
    </citation>
    <scope>NUCLEOTIDE SEQUENCE</scope>
</reference>
<reference evidence="18" key="2">
    <citation type="submission" date="2022-10" db="EMBL/GenBank/DDBJ databases">
        <authorList>
            <consortium name="ENA_rothamsted_submissions"/>
            <consortium name="culmorum"/>
            <person name="King R."/>
        </authorList>
    </citation>
    <scope>NUCLEOTIDE SEQUENCE</scope>
</reference>
<dbReference type="Proteomes" id="UP001153620">
    <property type="component" value="Chromosome 1"/>
</dbReference>
<feature type="domain" description="G-protein coupled receptors family 1 profile" evidence="17">
    <location>
        <begin position="33"/>
        <end position="149"/>
    </location>
</feature>
<evidence type="ECO:0000256" key="4">
    <source>
        <dbReference type="ARBA" id="ARBA00022606"/>
    </source>
</evidence>
<evidence type="ECO:0000256" key="14">
    <source>
        <dbReference type="ARBA" id="ARBA00023305"/>
    </source>
</evidence>
<dbReference type="GO" id="GO:0007602">
    <property type="term" value="P:phototransduction"/>
    <property type="evidence" value="ECO:0007669"/>
    <property type="project" value="UniProtKB-KW"/>
</dbReference>
<keyword evidence="10 16" id="KW-0472">Membrane</keyword>
<dbReference type="PRINTS" id="PR00237">
    <property type="entry name" value="GPCRRHODOPSN"/>
</dbReference>